<sequence>MQLPVYDHSRYPSVEAYHLSVVVGSSLTSNFTAAVAAAAQPRHERYAAHIPVTRIDGSGRQSTTSIDSHNRLVDKIRYIYIYIY</sequence>
<evidence type="ECO:0000313" key="2">
    <source>
        <dbReference type="Proteomes" id="UP000280834"/>
    </source>
</evidence>
<reference evidence="3" key="1">
    <citation type="submission" date="2017-02" db="UniProtKB">
        <authorList>
            <consortium name="WormBaseParasite"/>
        </authorList>
    </citation>
    <scope>IDENTIFICATION</scope>
</reference>
<protein>
    <submittedName>
        <fullName evidence="1 3">Uncharacterized protein</fullName>
    </submittedName>
</protein>
<dbReference type="AlphaFoldDB" id="A0A0R3RCT2"/>
<evidence type="ECO:0000313" key="3">
    <source>
        <dbReference type="WBParaSite" id="BTMF_0001785401-mRNA-1"/>
    </source>
</evidence>
<keyword evidence="2" id="KW-1185">Reference proteome</keyword>
<organism evidence="3">
    <name type="scientific">Brugia timori</name>
    <dbReference type="NCBI Taxonomy" id="42155"/>
    <lineage>
        <taxon>Eukaryota</taxon>
        <taxon>Metazoa</taxon>
        <taxon>Ecdysozoa</taxon>
        <taxon>Nematoda</taxon>
        <taxon>Chromadorea</taxon>
        <taxon>Rhabditida</taxon>
        <taxon>Spirurina</taxon>
        <taxon>Spiruromorpha</taxon>
        <taxon>Filarioidea</taxon>
        <taxon>Onchocercidae</taxon>
        <taxon>Brugia</taxon>
    </lineage>
</organism>
<gene>
    <name evidence="1" type="ORF">BTMF_LOCUS15818</name>
</gene>
<reference evidence="1 2" key="2">
    <citation type="submission" date="2018-11" db="EMBL/GenBank/DDBJ databases">
        <authorList>
            <consortium name="Pathogen Informatics"/>
        </authorList>
    </citation>
    <scope>NUCLEOTIDE SEQUENCE [LARGE SCALE GENOMIC DNA]</scope>
</reference>
<dbReference type="WBParaSite" id="BTMF_0001785401-mRNA-1">
    <property type="protein sequence ID" value="BTMF_0001785401-mRNA-1"/>
    <property type="gene ID" value="BTMF_0001785401"/>
</dbReference>
<evidence type="ECO:0000313" key="1">
    <source>
        <dbReference type="EMBL" id="VDO55984.1"/>
    </source>
</evidence>
<dbReference type="Proteomes" id="UP000280834">
    <property type="component" value="Unassembled WGS sequence"/>
</dbReference>
<name>A0A0R3RCT2_9BILA</name>
<proteinExistence type="predicted"/>
<accession>A0A0R3RCT2</accession>
<dbReference type="EMBL" id="UZAG01023191">
    <property type="protein sequence ID" value="VDO55984.1"/>
    <property type="molecule type" value="Genomic_DNA"/>
</dbReference>